<comment type="caution">
    <text evidence="2">The sequence shown here is derived from an EMBL/GenBank/DDBJ whole genome shotgun (WGS) entry which is preliminary data.</text>
</comment>
<dbReference type="Proteomes" id="UP000186817">
    <property type="component" value="Unassembled WGS sequence"/>
</dbReference>
<evidence type="ECO:0000256" key="1">
    <source>
        <dbReference type="SAM" id="MobiDB-lite"/>
    </source>
</evidence>
<sequence>MRECMSCFMITEIVQNFELVISVLVKLELDFPSPGVFKDAFLKINSDRGLLVLGTAKKEPGLGGYTGRMFAGYVGIVCTHDQENQVREVPGFTSESLGDSLEGDNEAADAVEASPGAVPEACPEAASDSQVPPPSPEAPAEDTHLGEVLHAQLQQMNCDDGLDVLQQQTRQKRQAREQKAAKMLAKGQGKGGRGGRGKKGTSDVVADKGKPCEGDDANEGKPCEGDDANEGKPRGEGNDADEGEPGGGGNDADEGKPGEGNDADEGKPGEPGKEEPPAKKQKTNKEDLMMLEAFSGVGRVAAAFQESGSTYDTQKSPIEENILSTIGFLNLLKKTLKWLGGIRNTMTKEEERGPELALPAMLEAVKSLVS</sequence>
<evidence type="ECO:0000313" key="2">
    <source>
        <dbReference type="EMBL" id="OLQ12738.1"/>
    </source>
</evidence>
<name>A0A1Q9EZ58_SYMMI</name>
<proteinExistence type="predicted"/>
<dbReference type="OrthoDB" id="421887at2759"/>
<feature type="region of interest" description="Disordered" evidence="1">
    <location>
        <begin position="168"/>
        <end position="287"/>
    </location>
</feature>
<gene>
    <name evidence="2" type="ORF">AK812_SmicGene3264</name>
</gene>
<feature type="region of interest" description="Disordered" evidence="1">
    <location>
        <begin position="93"/>
        <end position="142"/>
    </location>
</feature>
<organism evidence="2 3">
    <name type="scientific">Symbiodinium microadriaticum</name>
    <name type="common">Dinoflagellate</name>
    <name type="synonym">Zooxanthella microadriatica</name>
    <dbReference type="NCBI Taxonomy" id="2951"/>
    <lineage>
        <taxon>Eukaryota</taxon>
        <taxon>Sar</taxon>
        <taxon>Alveolata</taxon>
        <taxon>Dinophyceae</taxon>
        <taxon>Suessiales</taxon>
        <taxon>Symbiodiniaceae</taxon>
        <taxon>Symbiodinium</taxon>
    </lineage>
</organism>
<feature type="compositionally biased region" description="Basic and acidic residues" evidence="1">
    <location>
        <begin position="253"/>
        <end position="287"/>
    </location>
</feature>
<accession>A0A1Q9EZ58</accession>
<evidence type="ECO:0000313" key="3">
    <source>
        <dbReference type="Proteomes" id="UP000186817"/>
    </source>
</evidence>
<reference evidence="2 3" key="1">
    <citation type="submission" date="2016-02" db="EMBL/GenBank/DDBJ databases">
        <title>Genome analysis of coral dinoflagellate symbionts highlights evolutionary adaptations to a symbiotic lifestyle.</title>
        <authorList>
            <person name="Aranda M."/>
            <person name="Li Y."/>
            <person name="Liew Y.J."/>
            <person name="Baumgarten S."/>
            <person name="Simakov O."/>
            <person name="Wilson M."/>
            <person name="Piel J."/>
            <person name="Ashoor H."/>
            <person name="Bougouffa S."/>
            <person name="Bajic V.B."/>
            <person name="Ryu T."/>
            <person name="Ravasi T."/>
            <person name="Bayer T."/>
            <person name="Micklem G."/>
            <person name="Kim H."/>
            <person name="Bhak J."/>
            <person name="Lajeunesse T.C."/>
            <person name="Voolstra C.R."/>
        </authorList>
    </citation>
    <scope>NUCLEOTIDE SEQUENCE [LARGE SCALE GENOMIC DNA]</scope>
    <source>
        <strain evidence="2 3">CCMP2467</strain>
    </source>
</reference>
<dbReference type="AlphaFoldDB" id="A0A1Q9EZ58"/>
<dbReference type="EMBL" id="LSRX01000038">
    <property type="protein sequence ID" value="OLQ12738.1"/>
    <property type="molecule type" value="Genomic_DNA"/>
</dbReference>
<keyword evidence="3" id="KW-1185">Reference proteome</keyword>
<protein>
    <submittedName>
        <fullName evidence="2">Uncharacterized protein</fullName>
    </submittedName>
</protein>
<feature type="compositionally biased region" description="Basic and acidic residues" evidence="1">
    <location>
        <begin position="205"/>
        <end position="237"/>
    </location>
</feature>